<name>A0A923NK07_9FIRM</name>
<feature type="domain" description="HTH cro/C1-type" evidence="1">
    <location>
        <begin position="11"/>
        <end position="65"/>
    </location>
</feature>
<dbReference type="SUPFAM" id="SSF47413">
    <property type="entry name" value="lambda repressor-like DNA-binding domains"/>
    <property type="match status" value="1"/>
</dbReference>
<dbReference type="Pfam" id="PF13443">
    <property type="entry name" value="HTH_26"/>
    <property type="match status" value="1"/>
</dbReference>
<dbReference type="Proteomes" id="UP000602647">
    <property type="component" value="Unassembled WGS sequence"/>
</dbReference>
<keyword evidence="3" id="KW-1185">Reference proteome</keyword>
<reference evidence="2" key="1">
    <citation type="submission" date="2020-08" db="EMBL/GenBank/DDBJ databases">
        <title>Genome public.</title>
        <authorList>
            <person name="Liu C."/>
            <person name="Sun Q."/>
        </authorList>
    </citation>
    <scope>NUCLEOTIDE SEQUENCE</scope>
    <source>
        <strain evidence="2">BX12</strain>
    </source>
</reference>
<dbReference type="AlphaFoldDB" id="A0A923NK07"/>
<evidence type="ECO:0000313" key="2">
    <source>
        <dbReference type="EMBL" id="MBC6679371.1"/>
    </source>
</evidence>
<evidence type="ECO:0000259" key="1">
    <source>
        <dbReference type="PROSITE" id="PS50943"/>
    </source>
</evidence>
<gene>
    <name evidence="2" type="ORF">H9L42_05985</name>
</gene>
<protein>
    <submittedName>
        <fullName evidence="2">Helix-turn-helix transcriptional regulator</fullName>
    </submittedName>
</protein>
<proteinExistence type="predicted"/>
<dbReference type="InterPro" id="IPR001387">
    <property type="entry name" value="Cro/C1-type_HTH"/>
</dbReference>
<accession>A0A923NK07</accession>
<dbReference type="CDD" id="cd00093">
    <property type="entry name" value="HTH_XRE"/>
    <property type="match status" value="1"/>
</dbReference>
<evidence type="ECO:0000313" key="3">
    <source>
        <dbReference type="Proteomes" id="UP000602647"/>
    </source>
</evidence>
<dbReference type="SMART" id="SM00530">
    <property type="entry name" value="HTH_XRE"/>
    <property type="match status" value="1"/>
</dbReference>
<comment type="caution">
    <text evidence="2">The sequence shown here is derived from an EMBL/GenBank/DDBJ whole genome shotgun (WGS) entry which is preliminary data.</text>
</comment>
<dbReference type="PROSITE" id="PS50943">
    <property type="entry name" value="HTH_CROC1"/>
    <property type="match status" value="1"/>
</dbReference>
<sequence length="114" mass="12618">MTLQKNLSNTMNALRVSRRQSIAEFSEELGISRSSMQELLKGNGNPRMDTIEHIAARLQMDPAALLSCSFSQGQMETALLLLQAIDTFSALSDEKRKRAAALLQELILIIGPEE</sequence>
<dbReference type="EMBL" id="JACRYT010000004">
    <property type="protein sequence ID" value="MBC6679371.1"/>
    <property type="molecule type" value="Genomic_DNA"/>
</dbReference>
<dbReference type="GO" id="GO:0003677">
    <property type="term" value="F:DNA binding"/>
    <property type="evidence" value="ECO:0007669"/>
    <property type="project" value="InterPro"/>
</dbReference>
<dbReference type="InterPro" id="IPR010982">
    <property type="entry name" value="Lambda_DNA-bd_dom_sf"/>
</dbReference>
<dbReference type="RefSeq" id="WP_187302479.1">
    <property type="nucleotide sequence ID" value="NZ_CBCTON010000010.1"/>
</dbReference>
<organism evidence="2 3">
    <name type="scientific">Zhenpiania hominis</name>
    <dbReference type="NCBI Taxonomy" id="2763644"/>
    <lineage>
        <taxon>Bacteria</taxon>
        <taxon>Bacillati</taxon>
        <taxon>Bacillota</taxon>
        <taxon>Clostridia</taxon>
        <taxon>Peptostreptococcales</taxon>
        <taxon>Anaerovoracaceae</taxon>
        <taxon>Zhenpiania</taxon>
    </lineage>
</organism>
<dbReference type="Gene3D" id="1.10.260.40">
    <property type="entry name" value="lambda repressor-like DNA-binding domains"/>
    <property type="match status" value="1"/>
</dbReference>